<evidence type="ECO:0000313" key="3">
    <source>
        <dbReference type="Proteomes" id="UP000295157"/>
    </source>
</evidence>
<keyword evidence="3" id="KW-1185">Reference proteome</keyword>
<feature type="transmembrane region" description="Helical" evidence="1">
    <location>
        <begin position="77"/>
        <end position="97"/>
    </location>
</feature>
<comment type="caution">
    <text evidence="2">The sequence shown here is derived from an EMBL/GenBank/DDBJ whole genome shotgun (WGS) entry which is preliminary data.</text>
</comment>
<organism evidence="2 3">
    <name type="scientific">Nonomuraea longispora</name>
    <dbReference type="NCBI Taxonomy" id="1848320"/>
    <lineage>
        <taxon>Bacteria</taxon>
        <taxon>Bacillati</taxon>
        <taxon>Actinomycetota</taxon>
        <taxon>Actinomycetes</taxon>
        <taxon>Streptosporangiales</taxon>
        <taxon>Streptosporangiaceae</taxon>
        <taxon>Nonomuraea</taxon>
    </lineage>
</organism>
<proteinExistence type="predicted"/>
<dbReference type="OrthoDB" id="3388214at2"/>
<evidence type="ECO:0008006" key="4">
    <source>
        <dbReference type="Google" id="ProtNLM"/>
    </source>
</evidence>
<accession>A0A4R4N922</accession>
<evidence type="ECO:0000256" key="1">
    <source>
        <dbReference type="SAM" id="Phobius"/>
    </source>
</evidence>
<dbReference type="EMBL" id="SMJZ01000070">
    <property type="protein sequence ID" value="TDC05399.1"/>
    <property type="molecule type" value="Genomic_DNA"/>
</dbReference>
<sequence length="183" mass="19450">MTEFVDTAFSFPTVIFSILLIVVVLYWLAVITGLFGVDDDAAWLGLGGVPAGITLSLLTAVTWMLCLAGSQMVSGGLLVAVPFVALAGGWLAARGLLLPLRPLFREGDRSSRADFIGQMCVIRTGEATPAFGQAEVSAADGASAIVQVRTTGLDRLDRGATALIFDYDKDGEFFLVMPYESEH</sequence>
<feature type="transmembrane region" description="Helical" evidence="1">
    <location>
        <begin position="14"/>
        <end position="35"/>
    </location>
</feature>
<keyword evidence="1" id="KW-0812">Transmembrane</keyword>
<evidence type="ECO:0000313" key="2">
    <source>
        <dbReference type="EMBL" id="TDC05399.1"/>
    </source>
</evidence>
<protein>
    <recommendedName>
        <fullName evidence="4">DUF1449 family protein</fullName>
    </recommendedName>
</protein>
<dbReference type="Proteomes" id="UP000295157">
    <property type="component" value="Unassembled WGS sequence"/>
</dbReference>
<dbReference type="AlphaFoldDB" id="A0A4R4N922"/>
<reference evidence="2 3" key="1">
    <citation type="submission" date="2019-02" db="EMBL/GenBank/DDBJ databases">
        <title>Draft genome sequences of novel Actinobacteria.</title>
        <authorList>
            <person name="Sahin N."/>
            <person name="Ay H."/>
            <person name="Saygin H."/>
        </authorList>
    </citation>
    <scope>NUCLEOTIDE SEQUENCE [LARGE SCALE GENOMIC DNA]</scope>
    <source>
        <strain evidence="2 3">KC201</strain>
    </source>
</reference>
<gene>
    <name evidence="2" type="ORF">E1267_19565</name>
</gene>
<name>A0A4R4N922_9ACTN</name>
<keyword evidence="1" id="KW-0472">Membrane</keyword>
<keyword evidence="1" id="KW-1133">Transmembrane helix</keyword>
<feature type="transmembrane region" description="Helical" evidence="1">
    <location>
        <begin position="42"/>
        <end position="65"/>
    </location>
</feature>